<dbReference type="RefSeq" id="WP_052413758.1">
    <property type="nucleotide sequence ID" value="NZ_CP009438.1"/>
</dbReference>
<feature type="domain" description="Proteinase inhibitor I42 chagasin" evidence="4">
    <location>
        <begin position="48"/>
        <end position="120"/>
    </location>
</feature>
<keyword evidence="1" id="KW-0646">Protease inhibitor</keyword>
<organism evidence="5 6">
    <name type="scientific">Streptomyces glaucescens</name>
    <dbReference type="NCBI Taxonomy" id="1907"/>
    <lineage>
        <taxon>Bacteria</taxon>
        <taxon>Bacillati</taxon>
        <taxon>Actinomycetota</taxon>
        <taxon>Actinomycetes</taxon>
        <taxon>Kitasatosporales</taxon>
        <taxon>Streptomycetaceae</taxon>
        <taxon>Streptomyces</taxon>
    </lineage>
</organism>
<dbReference type="SUPFAM" id="SSF141066">
    <property type="entry name" value="ICP-like"/>
    <property type="match status" value="1"/>
</dbReference>
<dbReference type="Proteomes" id="UP000029482">
    <property type="component" value="Chromosome"/>
</dbReference>
<dbReference type="HOGENOM" id="CLU_1651178_0_0_11"/>
<evidence type="ECO:0000256" key="1">
    <source>
        <dbReference type="ARBA" id="ARBA00022690"/>
    </source>
</evidence>
<feature type="region of interest" description="Disordered" evidence="3">
    <location>
        <begin position="132"/>
        <end position="160"/>
    </location>
</feature>
<dbReference type="EMBL" id="CP009438">
    <property type="protein sequence ID" value="AIR98966.1"/>
    <property type="molecule type" value="Genomic_DNA"/>
</dbReference>
<protein>
    <recommendedName>
        <fullName evidence="4">Proteinase inhibitor I42 chagasin domain-containing protein</fullName>
    </recommendedName>
</protein>
<accession>A0A089XAP6</accession>
<keyword evidence="2" id="KW-0789">Thiol protease inhibitor</keyword>
<evidence type="ECO:0000313" key="5">
    <source>
        <dbReference type="EMBL" id="AIR98966.1"/>
    </source>
</evidence>
<dbReference type="Gene3D" id="2.60.40.2020">
    <property type="match status" value="1"/>
</dbReference>
<dbReference type="AlphaFoldDB" id="A0A089XAP6"/>
<dbReference type="InterPro" id="IPR018990">
    <property type="entry name" value="Prot_inh_I42_chagasin"/>
</dbReference>
<evidence type="ECO:0000256" key="2">
    <source>
        <dbReference type="ARBA" id="ARBA00022704"/>
    </source>
</evidence>
<dbReference type="STRING" id="1907.SGLAU_14915"/>
<evidence type="ECO:0000256" key="3">
    <source>
        <dbReference type="SAM" id="MobiDB-lite"/>
    </source>
</evidence>
<gene>
    <name evidence="5" type="ORF">SGLAU_14915</name>
</gene>
<evidence type="ECO:0000313" key="6">
    <source>
        <dbReference type="Proteomes" id="UP000029482"/>
    </source>
</evidence>
<dbReference type="InterPro" id="IPR036331">
    <property type="entry name" value="Chagasin-like_sf"/>
</dbReference>
<feature type="compositionally biased region" description="Low complexity" evidence="3">
    <location>
        <begin position="132"/>
        <end position="148"/>
    </location>
</feature>
<dbReference type="eggNOG" id="ENOG5032B9R">
    <property type="taxonomic scope" value="Bacteria"/>
</dbReference>
<proteinExistence type="predicted"/>
<keyword evidence="6" id="KW-1185">Reference proteome</keyword>
<sequence length="160" mass="16150">MSPSRAFGGAASRAGAAGAAAALLLLSACGTGDGEPTSHPTQDRTITASVGERFTLTVDENASTRSHWYLVDPEPDASVVRAEGRESESASDSGEVVAGGGSRLTFTFEATGEGSTEIVLLHCTFNSTCDTGDGSPAPTPTTGGAAPAEPERVTYRVTVG</sequence>
<reference evidence="6" key="1">
    <citation type="journal article" date="2015" name="J. Biotechnol.">
        <title>Complete genome sequence of the actinobacterium Streptomyces glaucescens GLA.O (DSM 40922) consisting of a linear chromosome and one linear plasmid.</title>
        <authorList>
            <person name="Ortseifen V."/>
            <person name="Winkler A."/>
            <person name="Albersmeier A."/>
            <person name="Wendler S."/>
            <person name="Puhler A."/>
            <person name="Kalinowski J."/>
            <person name="Ruckert C."/>
        </authorList>
    </citation>
    <scope>NUCLEOTIDE SEQUENCE [LARGE SCALE GENOMIC DNA]</scope>
    <source>
        <strain evidence="6">DSM 40922 / GLA O</strain>
    </source>
</reference>
<dbReference type="KEGG" id="sgu:SGLAU_14915"/>
<name>A0A089XAP6_STRGA</name>
<dbReference type="OrthoDB" id="4321400at2"/>
<dbReference type="Pfam" id="PF09394">
    <property type="entry name" value="Inhibitor_I42"/>
    <property type="match status" value="1"/>
</dbReference>
<dbReference type="PROSITE" id="PS51257">
    <property type="entry name" value="PROKAR_LIPOPROTEIN"/>
    <property type="match status" value="1"/>
</dbReference>
<evidence type="ECO:0000259" key="4">
    <source>
        <dbReference type="Pfam" id="PF09394"/>
    </source>
</evidence>
<dbReference type="GO" id="GO:0004869">
    <property type="term" value="F:cysteine-type endopeptidase inhibitor activity"/>
    <property type="evidence" value="ECO:0007669"/>
    <property type="project" value="UniProtKB-KW"/>
</dbReference>